<evidence type="ECO:0000313" key="2">
    <source>
        <dbReference type="EMBL" id="VFU14626.1"/>
    </source>
</evidence>
<evidence type="ECO:0000259" key="1">
    <source>
        <dbReference type="Pfam" id="PF00535"/>
    </source>
</evidence>
<keyword evidence="2" id="KW-0808">Transferase</keyword>
<dbReference type="SUPFAM" id="SSF53448">
    <property type="entry name" value="Nucleotide-diphospho-sugar transferases"/>
    <property type="match status" value="1"/>
</dbReference>
<name>A0A485M600_9ZZZZ</name>
<dbReference type="InterPro" id="IPR029044">
    <property type="entry name" value="Nucleotide-diphossugar_trans"/>
</dbReference>
<sequence>MLAAVVPVQNEEKRIQKTLETLLALPAALIIPVINGSSDLSCRIIHDLKSPHIFPLHYRETLGIDVPRAIGARTAKIKGATAVLFLDGDMNGEIEDNLRELIRKVEEGADMALTNCYPAEKTEGLSPLATKLLHYRRNLNREIGLEQALGSASPSHGPHAVSSRFLAQVPLVELAIPPVSLALAAKGGLKVCVGTTIPHKALGSPAKDASHSKKIAATIIGDCLEAICVYRDKLRSRSSGTVDYDGYHSQRRLDLLNKYLNQVEHP</sequence>
<accession>A0A485M600</accession>
<dbReference type="EMBL" id="CAADRN010000176">
    <property type="protein sequence ID" value="VFU14626.1"/>
    <property type="molecule type" value="Genomic_DNA"/>
</dbReference>
<feature type="domain" description="Glycosyltransferase 2-like" evidence="1">
    <location>
        <begin position="5"/>
        <end position="140"/>
    </location>
</feature>
<proteinExistence type="predicted"/>
<gene>
    <name evidence="2" type="ORF">SCFA_2570002</name>
</gene>
<protein>
    <submittedName>
        <fullName evidence="2">Glycosyl transferase family 2</fullName>
    </submittedName>
</protein>
<reference evidence="2" key="1">
    <citation type="submission" date="2019-03" db="EMBL/GenBank/DDBJ databases">
        <authorList>
            <person name="Hao L."/>
        </authorList>
    </citation>
    <scope>NUCLEOTIDE SEQUENCE</scope>
</reference>
<dbReference type="InterPro" id="IPR001173">
    <property type="entry name" value="Glyco_trans_2-like"/>
</dbReference>
<dbReference type="AlphaFoldDB" id="A0A485M600"/>
<dbReference type="Gene3D" id="3.90.550.10">
    <property type="entry name" value="Spore Coat Polysaccharide Biosynthesis Protein SpsA, Chain A"/>
    <property type="match status" value="1"/>
</dbReference>
<dbReference type="GO" id="GO:0016740">
    <property type="term" value="F:transferase activity"/>
    <property type="evidence" value="ECO:0007669"/>
    <property type="project" value="UniProtKB-KW"/>
</dbReference>
<dbReference type="Pfam" id="PF00535">
    <property type="entry name" value="Glycos_transf_2"/>
    <property type="match status" value="1"/>
</dbReference>
<organism evidence="2">
    <name type="scientific">anaerobic digester metagenome</name>
    <dbReference type="NCBI Taxonomy" id="1263854"/>
    <lineage>
        <taxon>unclassified sequences</taxon>
        <taxon>metagenomes</taxon>
        <taxon>ecological metagenomes</taxon>
    </lineage>
</organism>